<evidence type="ECO:0000313" key="8">
    <source>
        <dbReference type="EMBL" id="VDM80410.1"/>
    </source>
</evidence>
<name>A0A3P7J4U9_STRVU</name>
<dbReference type="PROSITE" id="PS50041">
    <property type="entry name" value="C_TYPE_LECTIN_2"/>
    <property type="match status" value="1"/>
</dbReference>
<organism evidence="8 9">
    <name type="scientific">Strongylus vulgaris</name>
    <name type="common">Blood worm</name>
    <dbReference type="NCBI Taxonomy" id="40348"/>
    <lineage>
        <taxon>Eukaryota</taxon>
        <taxon>Metazoa</taxon>
        <taxon>Ecdysozoa</taxon>
        <taxon>Nematoda</taxon>
        <taxon>Chromadorea</taxon>
        <taxon>Rhabditida</taxon>
        <taxon>Rhabditina</taxon>
        <taxon>Rhabditomorpha</taxon>
        <taxon>Strongyloidea</taxon>
        <taxon>Strongylidae</taxon>
        <taxon>Strongylus</taxon>
    </lineage>
</organism>
<dbReference type="Gene3D" id="4.10.400.10">
    <property type="entry name" value="Low-density Lipoprotein Receptor"/>
    <property type="match status" value="1"/>
</dbReference>
<evidence type="ECO:0000256" key="3">
    <source>
        <dbReference type="ARBA" id="ARBA00023180"/>
    </source>
</evidence>
<dbReference type="InterPro" id="IPR016186">
    <property type="entry name" value="C-type_lectin-like/link_sf"/>
</dbReference>
<feature type="domain" description="CUB" evidence="6">
    <location>
        <begin position="231"/>
        <end position="342"/>
    </location>
</feature>
<evidence type="ECO:0000313" key="9">
    <source>
        <dbReference type="Proteomes" id="UP000270094"/>
    </source>
</evidence>
<dbReference type="PROSITE" id="PS50068">
    <property type="entry name" value="LDLRA_2"/>
    <property type="match status" value="1"/>
</dbReference>
<comment type="caution">
    <text evidence="4">Lacks conserved residue(s) required for the propagation of feature annotation.</text>
</comment>
<feature type="domain" description="C-type lectin" evidence="7">
    <location>
        <begin position="32"/>
        <end position="184"/>
    </location>
</feature>
<dbReference type="SUPFAM" id="SSF57424">
    <property type="entry name" value="LDL receptor-like module"/>
    <property type="match status" value="1"/>
</dbReference>
<dbReference type="SMART" id="SM00034">
    <property type="entry name" value="CLECT"/>
    <property type="match status" value="1"/>
</dbReference>
<dbReference type="Proteomes" id="UP000270094">
    <property type="component" value="Unassembled WGS sequence"/>
</dbReference>
<dbReference type="SUPFAM" id="SSF56436">
    <property type="entry name" value="C-type lectin-like"/>
    <property type="match status" value="1"/>
</dbReference>
<dbReference type="InterPro" id="IPR036055">
    <property type="entry name" value="LDL_receptor-like_sf"/>
</dbReference>
<dbReference type="InterPro" id="IPR023415">
    <property type="entry name" value="LDLR_class-A_CS"/>
</dbReference>
<dbReference type="Pfam" id="PF00059">
    <property type="entry name" value="Lectin_C"/>
    <property type="match status" value="1"/>
</dbReference>
<dbReference type="InterPro" id="IPR001304">
    <property type="entry name" value="C-type_lectin-like"/>
</dbReference>
<gene>
    <name evidence="8" type="ORF">SVUK_LOCUS15408</name>
</gene>
<dbReference type="PROSITE" id="PS01209">
    <property type="entry name" value="LDLRA_1"/>
    <property type="match status" value="1"/>
</dbReference>
<sequence length="378" mass="41876">NFQLSLCSSKESPLSSVLADIELQCPEGWSRLGQKCFKTYHVEKSWSQSLHTCARFLIETNLFFLCYEFKLTSMPSRYGAHLIRIETARENKFAAMLLTRPGRSTQNQAWIGLASKQQGDDVGFVWGDGTAASRYIGFWKESHPDHKSGSCAMVGPLIYGATVSRTELEWSLERCNILRPFICEMSACMKGSFFCASGGCVPDSRRCNGVDDCGDFSDELNCPASHADIACLEYEKGESGKFSTPNYPSTYRGNSNCRWVIEAPINNRIQLTFDYFETEEFVDIVTVLDGGPAENSTTVLATLSGAKSEKFEMMSSTNMIIVRFRSDAAVQARGFQAHWRAAPKQQLITLSVEDVSLASDDVLLVYDGSSPSSAVLAR</sequence>
<evidence type="ECO:0000259" key="7">
    <source>
        <dbReference type="PROSITE" id="PS50041"/>
    </source>
</evidence>
<keyword evidence="1" id="KW-0677">Repeat</keyword>
<dbReference type="OrthoDB" id="418245at2759"/>
<accession>A0A3P7J4U9</accession>
<dbReference type="EMBL" id="UYYB01108530">
    <property type="protein sequence ID" value="VDM80410.1"/>
    <property type="molecule type" value="Genomic_DNA"/>
</dbReference>
<reference evidence="8 9" key="1">
    <citation type="submission" date="2018-11" db="EMBL/GenBank/DDBJ databases">
        <authorList>
            <consortium name="Pathogen Informatics"/>
        </authorList>
    </citation>
    <scope>NUCLEOTIDE SEQUENCE [LARGE SCALE GENOMIC DNA]</scope>
</reference>
<keyword evidence="2 5" id="KW-1015">Disulfide bond</keyword>
<dbReference type="InterPro" id="IPR035914">
    <property type="entry name" value="Sperma_CUB_dom_sf"/>
</dbReference>
<keyword evidence="9" id="KW-1185">Reference proteome</keyword>
<evidence type="ECO:0008006" key="10">
    <source>
        <dbReference type="Google" id="ProtNLM"/>
    </source>
</evidence>
<evidence type="ECO:0000256" key="5">
    <source>
        <dbReference type="PROSITE-ProRule" id="PRU00124"/>
    </source>
</evidence>
<dbReference type="CDD" id="cd00037">
    <property type="entry name" value="CLECT"/>
    <property type="match status" value="1"/>
</dbReference>
<evidence type="ECO:0000256" key="2">
    <source>
        <dbReference type="ARBA" id="ARBA00023157"/>
    </source>
</evidence>
<dbReference type="AlphaFoldDB" id="A0A3P7J4U9"/>
<feature type="disulfide bond" evidence="5">
    <location>
        <begin position="188"/>
        <end position="200"/>
    </location>
</feature>
<feature type="disulfide bond" evidence="5">
    <location>
        <begin position="207"/>
        <end position="222"/>
    </location>
</feature>
<dbReference type="Gene3D" id="2.60.120.290">
    <property type="entry name" value="Spermadhesin, CUB domain"/>
    <property type="match status" value="1"/>
</dbReference>
<dbReference type="SMART" id="SM00042">
    <property type="entry name" value="CUB"/>
    <property type="match status" value="1"/>
</dbReference>
<dbReference type="PANTHER" id="PTHR24251">
    <property type="entry name" value="OVOCHYMASE-RELATED"/>
    <property type="match status" value="1"/>
</dbReference>
<dbReference type="Pfam" id="PF00057">
    <property type="entry name" value="Ldl_recept_a"/>
    <property type="match status" value="1"/>
</dbReference>
<dbReference type="InterPro" id="IPR016187">
    <property type="entry name" value="CTDL_fold"/>
</dbReference>
<evidence type="ECO:0000256" key="4">
    <source>
        <dbReference type="PROSITE-ProRule" id="PRU00059"/>
    </source>
</evidence>
<dbReference type="CDD" id="cd00041">
    <property type="entry name" value="CUB"/>
    <property type="match status" value="1"/>
</dbReference>
<dbReference type="InterPro" id="IPR002172">
    <property type="entry name" value="LDrepeatLR_classA_rpt"/>
</dbReference>
<evidence type="ECO:0000259" key="6">
    <source>
        <dbReference type="PROSITE" id="PS01180"/>
    </source>
</evidence>
<feature type="non-terminal residue" evidence="8">
    <location>
        <position position="1"/>
    </location>
</feature>
<dbReference type="FunFam" id="4.10.400.10:FF:000065">
    <property type="entry name" value="Transmembrane protease serine 7"/>
    <property type="match status" value="1"/>
</dbReference>
<dbReference type="Gene3D" id="3.10.100.10">
    <property type="entry name" value="Mannose-Binding Protein A, subunit A"/>
    <property type="match status" value="1"/>
</dbReference>
<dbReference type="SMART" id="SM00192">
    <property type="entry name" value="LDLa"/>
    <property type="match status" value="1"/>
</dbReference>
<feature type="disulfide bond" evidence="5">
    <location>
        <begin position="195"/>
        <end position="213"/>
    </location>
</feature>
<protein>
    <recommendedName>
        <fullName evidence="10">CUB domain-containing protein</fullName>
    </recommendedName>
</protein>
<dbReference type="InterPro" id="IPR000859">
    <property type="entry name" value="CUB_dom"/>
</dbReference>
<dbReference type="Pfam" id="PF00431">
    <property type="entry name" value="CUB"/>
    <property type="match status" value="1"/>
</dbReference>
<evidence type="ECO:0000256" key="1">
    <source>
        <dbReference type="ARBA" id="ARBA00022737"/>
    </source>
</evidence>
<proteinExistence type="predicted"/>
<dbReference type="PROSITE" id="PS01180">
    <property type="entry name" value="CUB"/>
    <property type="match status" value="1"/>
</dbReference>
<dbReference type="SUPFAM" id="SSF49854">
    <property type="entry name" value="Spermadhesin, CUB domain"/>
    <property type="match status" value="1"/>
</dbReference>
<keyword evidence="3" id="KW-0325">Glycoprotein</keyword>
<dbReference type="CDD" id="cd00112">
    <property type="entry name" value="LDLa"/>
    <property type="match status" value="1"/>
</dbReference>